<reference evidence="1" key="1">
    <citation type="journal article" date="2014" name="Nat. Commun.">
        <title>The tobacco genome sequence and its comparison with those of tomato and potato.</title>
        <authorList>
            <person name="Sierro N."/>
            <person name="Battey J.N."/>
            <person name="Ouadi S."/>
            <person name="Bakaher N."/>
            <person name="Bovet L."/>
            <person name="Willig A."/>
            <person name="Goepfert S."/>
            <person name="Peitsch M.C."/>
            <person name="Ivanov N.V."/>
        </authorList>
    </citation>
    <scope>NUCLEOTIDE SEQUENCE [LARGE SCALE GENOMIC DNA]</scope>
</reference>
<dbReference type="RefSeq" id="XP_075096266.1">
    <property type="nucleotide sequence ID" value="XM_075240165.1"/>
</dbReference>
<name>A0AC58TGB5_TOBAC</name>
<dbReference type="Proteomes" id="UP000790787">
    <property type="component" value="Chromosome 20"/>
</dbReference>
<evidence type="ECO:0000313" key="2">
    <source>
        <dbReference type="RefSeq" id="XP_075096266.1"/>
    </source>
</evidence>
<keyword evidence="1" id="KW-1185">Reference proteome</keyword>
<reference evidence="2" key="2">
    <citation type="submission" date="2025-08" db="UniProtKB">
        <authorList>
            <consortium name="RefSeq"/>
        </authorList>
    </citation>
    <scope>IDENTIFICATION</scope>
    <source>
        <tissue evidence="2">Leaf</tissue>
    </source>
</reference>
<proteinExistence type="predicted"/>
<gene>
    <name evidence="2" type="primary">LOC142174379</name>
</gene>
<sequence>MGLSHADPQQHILNFLEISDTYITNGVTTEYVRLTLFPFSLLGEAMRWLKAEPANSITTWNDLARKYLARFFPSGKIAMIRSKIVDFKQKAGESLYSAWERFKGLLRDCPHHNQTNEVLAHTFIEGLHSETKIVVNAATGGQQALATTVRNLERQMGQLASAQNTRPAGALPGDTEANPRAALNVVSLRNGRQLEEVQSKKRKHVTFNERPTTIESTSEKAKEPEKPAGEAVAEQPPQLVTRPPPPFPQRLQKVQINIPLVDILQEVPKYAKYIKDIVANKRRLTEFEIVALTEECSSRIQGKLPQKLKDPGSFTIQISIGKHALADRSLAHPEGVIKDVLVQVGSFIFPSNFIILDYEPDQEVPFILGRPFLATGRAIIDVCEGKMTMRVGDRVEVFNVYRALKLPAHYEELSMISVVESDATSLVPYMSPVDPVERGLIGDVENSEDEMIGEIEQVLDMSCSYVHGFRKFEELDRPVTLTFPRPSIEEALKLELKPLPTHLRYAYLGNSETLPVIISSSLTSTQEEKLLRVLYEHKKIIRWTIADIKGISPSFCMHKIFLDDGHRPSVEQQRRLNPIMKEVVKKEVINNWVSPVQCVPKKGGMTVVENEKNELIPTRTVTGWRVCTDYRRLNKATRKNHFPLPFIDQMLDRLAGHEYYCFLDGYSGYNQIVICPENQEKTTFSCPYGTFAFKLLEKDVTFNFDAACLKAFEELKKKLVTAPIIVAPDWSLPFELMCDASDLAIGAVLGKRKDKVFYSIPYATKTLDDAQPNYTTTEKELLAGVWAFEKFRAYLGTENQVADHLSRLENHDHVEEGGQIKEVFPDEQLFAITQDPPPWYADYVNYRVSGVFPPEIESEERKRFYGSFPPSRGNKYILLAVDYVSKWVEAIALPTNDAIVVAAFVKKNIFSRFGTPRALISDEGTHFCNRLLSNLLAKYGVCHKVATTYHPQTSGQAEVSNREIKQILEKTASVNRKDRAAKLDDALWAYRTAYKTPIGESPYKLFYGKACHYPLNWNTRHTGPLRS</sequence>
<organism evidence="1 2">
    <name type="scientific">Nicotiana tabacum</name>
    <name type="common">Common tobacco</name>
    <dbReference type="NCBI Taxonomy" id="4097"/>
    <lineage>
        <taxon>Eukaryota</taxon>
        <taxon>Viridiplantae</taxon>
        <taxon>Streptophyta</taxon>
        <taxon>Embryophyta</taxon>
        <taxon>Tracheophyta</taxon>
        <taxon>Spermatophyta</taxon>
        <taxon>Magnoliopsida</taxon>
        <taxon>eudicotyledons</taxon>
        <taxon>Gunneridae</taxon>
        <taxon>Pentapetalae</taxon>
        <taxon>asterids</taxon>
        <taxon>lamiids</taxon>
        <taxon>Solanales</taxon>
        <taxon>Solanaceae</taxon>
        <taxon>Nicotianoideae</taxon>
        <taxon>Nicotianeae</taxon>
        <taxon>Nicotiana</taxon>
    </lineage>
</organism>
<accession>A0AC58TGB5</accession>
<protein>
    <submittedName>
        <fullName evidence="2">Uncharacterized protein LOC142174379</fullName>
    </submittedName>
</protein>
<evidence type="ECO:0000313" key="1">
    <source>
        <dbReference type="Proteomes" id="UP000790787"/>
    </source>
</evidence>